<dbReference type="RefSeq" id="WP_328015891.1">
    <property type="nucleotide sequence ID" value="NZ_JARTFS010000020.1"/>
</dbReference>
<dbReference type="PIRSF" id="PIRSF000412">
    <property type="entry name" value="SHMT"/>
    <property type="match status" value="1"/>
</dbReference>
<dbReference type="InterPro" id="IPR015421">
    <property type="entry name" value="PyrdxlP-dep_Trfase_major"/>
</dbReference>
<dbReference type="EMBL" id="JARTFS010000020">
    <property type="protein sequence ID" value="MED4403872.1"/>
    <property type="molecule type" value="Genomic_DNA"/>
</dbReference>
<organism evidence="9 10">
    <name type="scientific">Metabacillus fastidiosus</name>
    <dbReference type="NCBI Taxonomy" id="1458"/>
    <lineage>
        <taxon>Bacteria</taxon>
        <taxon>Bacillati</taxon>
        <taxon>Bacillota</taxon>
        <taxon>Bacilli</taxon>
        <taxon>Bacillales</taxon>
        <taxon>Bacillaceae</taxon>
        <taxon>Metabacillus</taxon>
    </lineage>
</organism>
<dbReference type="SUPFAM" id="SSF53383">
    <property type="entry name" value="PLP-dependent transferases"/>
    <property type="match status" value="1"/>
</dbReference>
<keyword evidence="5 7" id="KW-0808">Transferase</keyword>
<comment type="pathway">
    <text evidence="7">One-carbon metabolism; tetrahydrofolate interconversion.</text>
</comment>
<name>A0ABU6P3D4_9BACI</name>
<feature type="site" description="Plays an important role in substrate specificity" evidence="7">
    <location>
        <position position="225"/>
    </location>
</feature>
<dbReference type="InterPro" id="IPR049943">
    <property type="entry name" value="Ser_HO-MeTrfase-like"/>
</dbReference>
<comment type="subcellular location">
    <subcellularLocation>
        <location evidence="7">Cytoplasm</location>
    </subcellularLocation>
</comment>
<evidence type="ECO:0000256" key="3">
    <source>
        <dbReference type="ARBA" id="ARBA00022563"/>
    </source>
</evidence>
<evidence type="ECO:0000256" key="5">
    <source>
        <dbReference type="ARBA" id="ARBA00022679"/>
    </source>
</evidence>
<sequence length="413" mass="45175">MKQLPTQDVKVFEAIQDERKRQEAKIELIASENFVSEAVMEAQGSVLTNKYAEGYPGRRYYGGCEHVDVVEDIARDRAKEIFGAEHANVQPHSGAQANMGVYFTILEPGDTVLGMNLSHGGHLTHGSPVNFSGILYNFIEYGVDEETHLINYEDVRQKALEHKPKLIVAGASAYPRQIDFAKFREIADEVGAYFMVDMAHIAGLVAAGLHPNPVPHAHFVTTTTHKTLRGPRGGMILCKEEFAKKVDKTIFPGLQGGPLMHVIAAKAVSFGETLQDSFKEYAQNIINNAKRLAEGLQKEGLNLVSKGTDNHLLLVDVRSLGLTGKVAEHVLDEIGVTVNKNAIPFDPESPFVTSGIRIGTAAVTSRGFGAEEMDEIASIISFALKNHEDEAKLAEAAGRVEALTSRFPLYRNL</sequence>
<dbReference type="InterPro" id="IPR001085">
    <property type="entry name" value="Ser_HO-MeTrfase"/>
</dbReference>
<evidence type="ECO:0000256" key="4">
    <source>
        <dbReference type="ARBA" id="ARBA00022605"/>
    </source>
</evidence>
<gene>
    <name evidence="7 9" type="primary">glyA</name>
    <name evidence="9" type="ORF">P9271_21465</name>
</gene>
<evidence type="ECO:0000259" key="8">
    <source>
        <dbReference type="Pfam" id="PF00464"/>
    </source>
</evidence>
<dbReference type="CDD" id="cd00378">
    <property type="entry name" value="SHMT"/>
    <property type="match status" value="1"/>
</dbReference>
<comment type="caution">
    <text evidence="9">The sequence shown here is derived from an EMBL/GenBank/DDBJ whole genome shotgun (WGS) entry which is preliminary data.</text>
</comment>
<comment type="similarity">
    <text evidence="2 7">Belongs to the SHMT family.</text>
</comment>
<dbReference type="GO" id="GO:0004372">
    <property type="term" value="F:glycine hydroxymethyltransferase activity"/>
    <property type="evidence" value="ECO:0007669"/>
    <property type="project" value="UniProtKB-EC"/>
</dbReference>
<accession>A0ABU6P3D4</accession>
<feature type="binding site" evidence="7">
    <location>
        <begin position="121"/>
        <end position="123"/>
    </location>
    <ligand>
        <name>(6S)-5,6,7,8-tetrahydrofolate</name>
        <dbReference type="ChEBI" id="CHEBI:57453"/>
    </ligand>
</feature>
<feature type="binding site" evidence="7">
    <location>
        <position position="240"/>
    </location>
    <ligand>
        <name>(6S)-5,6,7,8-tetrahydrofolate</name>
        <dbReference type="ChEBI" id="CHEBI:57453"/>
    </ligand>
</feature>
<dbReference type="EC" id="2.1.2.1" evidence="7"/>
<feature type="modified residue" description="N6-(pyridoxal phosphate)lysine" evidence="7">
    <location>
        <position position="226"/>
    </location>
</feature>
<comment type="cofactor">
    <cofactor evidence="1 7">
        <name>pyridoxal 5'-phosphate</name>
        <dbReference type="ChEBI" id="CHEBI:597326"/>
    </cofactor>
</comment>
<evidence type="ECO:0000256" key="1">
    <source>
        <dbReference type="ARBA" id="ARBA00001933"/>
    </source>
</evidence>
<dbReference type="Pfam" id="PF00464">
    <property type="entry name" value="SHMT"/>
    <property type="match status" value="1"/>
</dbReference>
<comment type="catalytic activity">
    <reaction evidence="7">
        <text>(6R)-5,10-methylene-5,6,7,8-tetrahydrofolate + glycine + H2O = (6S)-5,6,7,8-tetrahydrofolate + L-serine</text>
        <dbReference type="Rhea" id="RHEA:15481"/>
        <dbReference type="ChEBI" id="CHEBI:15377"/>
        <dbReference type="ChEBI" id="CHEBI:15636"/>
        <dbReference type="ChEBI" id="CHEBI:33384"/>
        <dbReference type="ChEBI" id="CHEBI:57305"/>
        <dbReference type="ChEBI" id="CHEBI:57453"/>
        <dbReference type="EC" id="2.1.2.1"/>
    </reaction>
</comment>
<dbReference type="PANTHER" id="PTHR11680">
    <property type="entry name" value="SERINE HYDROXYMETHYLTRANSFERASE"/>
    <property type="match status" value="1"/>
</dbReference>
<dbReference type="NCBIfam" id="NF000586">
    <property type="entry name" value="PRK00011.1"/>
    <property type="match status" value="1"/>
</dbReference>
<dbReference type="Proteomes" id="UP001342826">
    <property type="component" value="Unassembled WGS sequence"/>
</dbReference>
<dbReference type="HAMAP" id="MF_00051">
    <property type="entry name" value="SHMT"/>
    <property type="match status" value="1"/>
</dbReference>
<dbReference type="Gene3D" id="3.90.1150.10">
    <property type="entry name" value="Aspartate Aminotransferase, domain 1"/>
    <property type="match status" value="1"/>
</dbReference>
<protein>
    <recommendedName>
        <fullName evidence="7">Serine hydroxymethyltransferase</fullName>
        <shortName evidence="7">SHMT</shortName>
        <shortName evidence="7">Serine methylase</shortName>
        <ecNumber evidence="7">2.1.2.1</ecNumber>
    </recommendedName>
</protein>
<comment type="subunit">
    <text evidence="7">Homodimer.</text>
</comment>
<feature type="domain" description="Serine hydroxymethyltransferase-like" evidence="8">
    <location>
        <begin position="5"/>
        <end position="380"/>
    </location>
</feature>
<comment type="function">
    <text evidence="7">Catalyzes the reversible interconversion of serine and glycine with tetrahydrofolate (THF) serving as the one-carbon carrier. This reaction serves as the major source of one-carbon groups required for the biosynthesis of purines, thymidylate, methionine, and other important biomolecules. Also exhibits THF-independent aldolase activity toward beta-hydroxyamino acids, producing glycine and aldehydes, via a retro-aldol mechanism.</text>
</comment>
<dbReference type="InterPro" id="IPR015424">
    <property type="entry name" value="PyrdxlP-dep_Trfase"/>
</dbReference>
<dbReference type="PANTHER" id="PTHR11680:SF35">
    <property type="entry name" value="SERINE HYDROXYMETHYLTRANSFERASE 1"/>
    <property type="match status" value="1"/>
</dbReference>
<keyword evidence="10" id="KW-1185">Reference proteome</keyword>
<dbReference type="Gene3D" id="3.40.640.10">
    <property type="entry name" value="Type I PLP-dependent aspartate aminotransferase-like (Major domain)"/>
    <property type="match status" value="1"/>
</dbReference>
<dbReference type="InterPro" id="IPR039429">
    <property type="entry name" value="SHMT-like_dom"/>
</dbReference>
<evidence type="ECO:0000313" key="9">
    <source>
        <dbReference type="EMBL" id="MED4403872.1"/>
    </source>
</evidence>
<evidence type="ECO:0000256" key="2">
    <source>
        <dbReference type="ARBA" id="ARBA00006376"/>
    </source>
</evidence>
<keyword evidence="3 7" id="KW-0554">One-carbon metabolism</keyword>
<reference evidence="9 10" key="1">
    <citation type="submission" date="2023-03" db="EMBL/GenBank/DDBJ databases">
        <title>Bacillus Genome Sequencing.</title>
        <authorList>
            <person name="Dunlap C."/>
        </authorList>
    </citation>
    <scope>NUCLEOTIDE SEQUENCE [LARGE SCALE GENOMIC DNA]</scope>
    <source>
        <strain evidence="9 10">NRS-1717</strain>
    </source>
</reference>
<comment type="pathway">
    <text evidence="7">Amino-acid biosynthesis; glycine biosynthesis; glycine from L-serine: step 1/1.</text>
</comment>
<evidence type="ECO:0000313" key="10">
    <source>
        <dbReference type="Proteomes" id="UP001342826"/>
    </source>
</evidence>
<keyword evidence="4 7" id="KW-0028">Amino-acid biosynthesis</keyword>
<feature type="binding site" evidence="7">
    <location>
        <begin position="349"/>
        <end position="351"/>
    </location>
    <ligand>
        <name>(6S)-5,6,7,8-tetrahydrofolate</name>
        <dbReference type="ChEBI" id="CHEBI:57453"/>
    </ligand>
</feature>
<dbReference type="PROSITE" id="PS00096">
    <property type="entry name" value="SHMT"/>
    <property type="match status" value="1"/>
</dbReference>
<keyword evidence="7" id="KW-0963">Cytoplasm</keyword>
<evidence type="ECO:0000256" key="6">
    <source>
        <dbReference type="ARBA" id="ARBA00022898"/>
    </source>
</evidence>
<feature type="binding site" evidence="7">
    <location>
        <position position="117"/>
    </location>
    <ligand>
        <name>(6S)-5,6,7,8-tetrahydrofolate</name>
        <dbReference type="ChEBI" id="CHEBI:57453"/>
    </ligand>
</feature>
<keyword evidence="6 7" id="KW-0663">Pyridoxal phosphate</keyword>
<dbReference type="InterPro" id="IPR019798">
    <property type="entry name" value="Ser_HO-MeTrfase_PLP_BS"/>
</dbReference>
<proteinExistence type="inferred from homology"/>
<evidence type="ECO:0000256" key="7">
    <source>
        <dbReference type="HAMAP-Rule" id="MF_00051"/>
    </source>
</evidence>
<dbReference type="InterPro" id="IPR015422">
    <property type="entry name" value="PyrdxlP-dep_Trfase_small"/>
</dbReference>